<feature type="domain" description="Cytochrome oxidase subunit I profile" evidence="18">
    <location>
        <begin position="230"/>
        <end position="734"/>
    </location>
</feature>
<comment type="pathway">
    <text evidence="2">Energy metabolism; oxidative phosphorylation.</text>
</comment>
<feature type="transmembrane region" description="Helical" evidence="17">
    <location>
        <begin position="457"/>
        <end position="477"/>
    </location>
</feature>
<dbReference type="GO" id="GO:0004129">
    <property type="term" value="F:cytochrome-c oxidase activity"/>
    <property type="evidence" value="ECO:0007669"/>
    <property type="project" value="UniProtKB-EC"/>
</dbReference>
<feature type="transmembrane region" description="Helical" evidence="17">
    <location>
        <begin position="559"/>
        <end position="583"/>
    </location>
</feature>
<evidence type="ECO:0000256" key="13">
    <source>
        <dbReference type="ARBA" id="ARBA00023008"/>
    </source>
</evidence>
<dbReference type="GO" id="GO:0046872">
    <property type="term" value="F:metal ion binding"/>
    <property type="evidence" value="ECO:0007669"/>
    <property type="project" value="UniProtKB-KW"/>
</dbReference>
<evidence type="ECO:0000256" key="8">
    <source>
        <dbReference type="ARBA" id="ARBA00022723"/>
    </source>
</evidence>
<keyword evidence="19" id="KW-0560">Oxidoreductase</keyword>
<keyword evidence="11 17" id="KW-1133">Transmembrane helix</keyword>
<feature type="transmembrane region" description="Helical" evidence="17">
    <location>
        <begin position="595"/>
        <end position="619"/>
    </location>
</feature>
<evidence type="ECO:0000256" key="17">
    <source>
        <dbReference type="SAM" id="Phobius"/>
    </source>
</evidence>
<feature type="transmembrane region" description="Helical" evidence="17">
    <location>
        <begin position="522"/>
        <end position="547"/>
    </location>
</feature>
<comment type="subcellular location">
    <subcellularLocation>
        <location evidence="1">Membrane</location>
        <topology evidence="1">Multi-pass membrane protein</topology>
    </subcellularLocation>
</comment>
<reference evidence="19" key="1">
    <citation type="journal article" date="2014" name="Genome Biol. Evol.">
        <title>Pangenome evidence for extensive interdomain horizontal transfer affecting lineage core and shell genes in uncultured planktonic thaumarchaeota and euryarchaeota.</title>
        <authorList>
            <person name="Deschamps P."/>
            <person name="Zivanovic Y."/>
            <person name="Moreira D."/>
            <person name="Rodriguez-Valera F."/>
            <person name="Lopez-Garcia P."/>
        </authorList>
    </citation>
    <scope>NUCLEOTIDE SEQUENCE</scope>
</reference>
<evidence type="ECO:0000259" key="18">
    <source>
        <dbReference type="PROSITE" id="PS50855"/>
    </source>
</evidence>
<organism evidence="19">
    <name type="scientific">uncultured marine group II/III euryarchaeote KM3_164_G07</name>
    <dbReference type="NCBI Taxonomy" id="1457918"/>
    <lineage>
        <taxon>Archaea</taxon>
        <taxon>Methanobacteriati</taxon>
        <taxon>Methanobacteriota</taxon>
        <taxon>environmental samples</taxon>
    </lineage>
</organism>
<gene>
    <name evidence="19" type="primary">coxA</name>
</gene>
<keyword evidence="13" id="KW-0186">Copper</keyword>
<dbReference type="UniPathway" id="UPA00705"/>
<keyword evidence="9" id="KW-1278">Translocase</keyword>
<feature type="transmembrane region" description="Helical" evidence="17">
    <location>
        <begin position="282"/>
        <end position="306"/>
    </location>
</feature>
<sequence length="756" mass="81441">MKLRNATLMLAIVALLIGASVVPNATSREGGIPSSLGDSVTANGCNCHGGDASSGVALALDAPANFTAGETYALSITMDSSVATDGENQGGFFLSTTQGTLASADDSTQLIDGYLTHTAAGNDQRSWNVSWTAPADDTRIADFTLYGNAVNGNGAPDVDGSDQWNRASFAVPGANAVVGHEEISDLRKALYLSLIVIGTLAAVVVGNRVVSTGQSVEGVFGEYWSYLKPWLTTTDHKQIGLLYIGTGLFFFFVAGTLAMLMRLQLMEPDNDFMTNTQFNSTFTMHGTTMVFLAGMPIIFGFANYLVPLQIGARDLAFPRLNALSYWLLPTGALVIYAGYFAGGAGDVGWTGYAPYSSGERATSPGTDLWVAGQIMLGASSTLTAINFLTMIMRMRAPGVTLMRMPLFTWSITVAVFLLLLSIPVFTIALILLYTDRTFGSLYFSVEAGADPVLWQHLFWYFGHPEVYILILPAFGVISDVVATFARRPIFGYTSMVYAMTSIGLISFIVYGHHMFTAGTDPLFRFIVMLTTMLVAVPTGVKIFNWLATLMGGSVTTNTAMLFALGAIATFTIGGITGIVVASIPMDIHLHDTYFIVAHFHYVLVGGTIFGFFAGIYYWFPKVTGHFMDEKIGMVHFITSFLGFHAAFYPMHILGMMGMPRRYAAYDASMAELNEFVSYSAFFFGAAQLLLVWNILRSWNGGEKAGGDPWGGWSLEWTTSSPPPHNSFTEIPTLQVAEAPQNAEAPEPAPAGEEAGS</sequence>
<keyword evidence="7 15" id="KW-0812">Transmembrane</keyword>
<dbReference type="InterPro" id="IPR036927">
    <property type="entry name" value="Cyt_c_oxase-like_su1_sf"/>
</dbReference>
<proteinExistence type="inferred from homology"/>
<dbReference type="InterPro" id="IPR014241">
    <property type="entry name" value="Cyt_c_oxidase_su1_bac"/>
</dbReference>
<dbReference type="GO" id="GO:0020037">
    <property type="term" value="F:heme binding"/>
    <property type="evidence" value="ECO:0007669"/>
    <property type="project" value="InterPro"/>
</dbReference>
<dbReference type="PRINTS" id="PR01165">
    <property type="entry name" value="CYCOXIDASEI"/>
</dbReference>
<dbReference type="SUPFAM" id="SSF81442">
    <property type="entry name" value="Cytochrome c oxidase subunit I-like"/>
    <property type="match status" value="1"/>
</dbReference>
<evidence type="ECO:0000256" key="7">
    <source>
        <dbReference type="ARBA" id="ARBA00022692"/>
    </source>
</evidence>
<feature type="transmembrane region" description="Helical" evidence="17">
    <location>
        <begin position="406"/>
        <end position="433"/>
    </location>
</feature>
<feature type="transmembrane region" description="Helical" evidence="17">
    <location>
        <begin position="369"/>
        <end position="394"/>
    </location>
</feature>
<evidence type="ECO:0000313" key="19">
    <source>
        <dbReference type="EMBL" id="AIF03414.1"/>
    </source>
</evidence>
<feature type="transmembrane region" description="Helical" evidence="17">
    <location>
        <begin position="631"/>
        <end position="655"/>
    </location>
</feature>
<dbReference type="GO" id="GO:0016020">
    <property type="term" value="C:membrane"/>
    <property type="evidence" value="ECO:0007669"/>
    <property type="project" value="UniProtKB-SubCell"/>
</dbReference>
<dbReference type="PANTHER" id="PTHR10422:SF18">
    <property type="entry name" value="CYTOCHROME C OXIDASE SUBUNIT 1"/>
    <property type="match status" value="1"/>
</dbReference>
<evidence type="ECO:0000256" key="12">
    <source>
        <dbReference type="ARBA" id="ARBA00023004"/>
    </source>
</evidence>
<feature type="region of interest" description="Disordered" evidence="16">
    <location>
        <begin position="737"/>
        <end position="756"/>
    </location>
</feature>
<evidence type="ECO:0000256" key="15">
    <source>
        <dbReference type="RuleBase" id="RU000370"/>
    </source>
</evidence>
<keyword evidence="8" id="KW-0479">Metal-binding</keyword>
<dbReference type="EMBL" id="KF900679">
    <property type="protein sequence ID" value="AIF03414.1"/>
    <property type="molecule type" value="Genomic_DNA"/>
</dbReference>
<keyword evidence="4 15" id="KW-0813">Transport</keyword>
<evidence type="ECO:0000256" key="14">
    <source>
        <dbReference type="ARBA" id="ARBA00023136"/>
    </source>
</evidence>
<keyword evidence="14 17" id="KW-0472">Membrane</keyword>
<feature type="transmembrane region" description="Helical" evidence="17">
    <location>
        <begin position="241"/>
        <end position="262"/>
    </location>
</feature>
<dbReference type="InterPro" id="IPR000883">
    <property type="entry name" value="Cyt_C_Oxase_1"/>
</dbReference>
<feature type="transmembrane region" description="Helical" evidence="17">
    <location>
        <begin position="189"/>
        <end position="210"/>
    </location>
</feature>
<protein>
    <recommendedName>
        <fullName evidence="3">cytochrome-c oxidase</fullName>
        <ecNumber evidence="3">7.1.1.9</ecNumber>
    </recommendedName>
</protein>
<name>A0A075GHH7_9EURY</name>
<evidence type="ECO:0000256" key="16">
    <source>
        <dbReference type="SAM" id="MobiDB-lite"/>
    </source>
</evidence>
<dbReference type="GO" id="GO:0016491">
    <property type="term" value="F:oxidoreductase activity"/>
    <property type="evidence" value="ECO:0007669"/>
    <property type="project" value="UniProtKB-KW"/>
</dbReference>
<keyword evidence="6 15" id="KW-0679">Respiratory chain</keyword>
<dbReference type="PROSITE" id="PS00077">
    <property type="entry name" value="COX1_CUB"/>
    <property type="match status" value="1"/>
</dbReference>
<dbReference type="NCBIfam" id="TIGR02891">
    <property type="entry name" value="CtaD_CoxA"/>
    <property type="match status" value="1"/>
</dbReference>
<evidence type="ECO:0000256" key="9">
    <source>
        <dbReference type="ARBA" id="ARBA00022967"/>
    </source>
</evidence>
<evidence type="ECO:0000256" key="10">
    <source>
        <dbReference type="ARBA" id="ARBA00022982"/>
    </source>
</evidence>
<evidence type="ECO:0000256" key="2">
    <source>
        <dbReference type="ARBA" id="ARBA00004673"/>
    </source>
</evidence>
<evidence type="ECO:0000256" key="3">
    <source>
        <dbReference type="ARBA" id="ARBA00012949"/>
    </source>
</evidence>
<evidence type="ECO:0000256" key="4">
    <source>
        <dbReference type="ARBA" id="ARBA00022448"/>
    </source>
</evidence>
<keyword evidence="5 15" id="KW-0349">Heme</keyword>
<dbReference type="GO" id="GO:0022904">
    <property type="term" value="P:respiratory electron transport chain"/>
    <property type="evidence" value="ECO:0007669"/>
    <property type="project" value="TreeGrafter"/>
</dbReference>
<dbReference type="NCBIfam" id="NF041895">
    <property type="entry name" value="choice_anch_V"/>
    <property type="match status" value="1"/>
</dbReference>
<accession>A0A075GHH7</accession>
<dbReference type="Pfam" id="PF00115">
    <property type="entry name" value="COX1"/>
    <property type="match status" value="1"/>
</dbReference>
<dbReference type="EC" id="7.1.1.9" evidence="3"/>
<dbReference type="PROSITE" id="PS50855">
    <property type="entry name" value="COX1"/>
    <property type="match status" value="1"/>
</dbReference>
<dbReference type="PANTHER" id="PTHR10422">
    <property type="entry name" value="CYTOCHROME C OXIDASE SUBUNIT 1"/>
    <property type="match status" value="1"/>
</dbReference>
<feature type="transmembrane region" description="Helical" evidence="17">
    <location>
        <begin position="326"/>
        <end position="349"/>
    </location>
</feature>
<dbReference type="Gene3D" id="1.20.210.10">
    <property type="entry name" value="Cytochrome c oxidase-like, subunit I domain"/>
    <property type="match status" value="1"/>
</dbReference>
<evidence type="ECO:0000256" key="11">
    <source>
        <dbReference type="ARBA" id="ARBA00022989"/>
    </source>
</evidence>
<dbReference type="InterPro" id="IPR023615">
    <property type="entry name" value="Cyt_c_Oxase_su1_BS"/>
</dbReference>
<keyword evidence="12" id="KW-0408">Iron</keyword>
<dbReference type="GO" id="GO:0015990">
    <property type="term" value="P:electron transport coupled proton transport"/>
    <property type="evidence" value="ECO:0007669"/>
    <property type="project" value="InterPro"/>
</dbReference>
<dbReference type="GO" id="GO:0006119">
    <property type="term" value="P:oxidative phosphorylation"/>
    <property type="evidence" value="ECO:0007669"/>
    <property type="project" value="UniProtKB-UniPathway"/>
</dbReference>
<evidence type="ECO:0000256" key="6">
    <source>
        <dbReference type="ARBA" id="ARBA00022660"/>
    </source>
</evidence>
<feature type="transmembrane region" description="Helical" evidence="17">
    <location>
        <begin position="675"/>
        <end position="695"/>
    </location>
</feature>
<evidence type="ECO:0000256" key="5">
    <source>
        <dbReference type="ARBA" id="ARBA00022617"/>
    </source>
</evidence>
<comment type="similarity">
    <text evidence="15">Belongs to the heme-copper respiratory oxidase family.</text>
</comment>
<dbReference type="AlphaFoldDB" id="A0A075GHH7"/>
<dbReference type="InterPro" id="IPR023616">
    <property type="entry name" value="Cyt_c_oxase-like_su1_dom"/>
</dbReference>
<feature type="transmembrane region" description="Helical" evidence="17">
    <location>
        <begin position="489"/>
        <end position="510"/>
    </location>
</feature>
<keyword evidence="10 15" id="KW-0249">Electron transport</keyword>
<evidence type="ECO:0000256" key="1">
    <source>
        <dbReference type="ARBA" id="ARBA00004141"/>
    </source>
</evidence>